<evidence type="ECO:0000313" key="2">
    <source>
        <dbReference type="Proteomes" id="UP000410492"/>
    </source>
</evidence>
<reference evidence="1 2" key="1">
    <citation type="submission" date="2019-01" db="EMBL/GenBank/DDBJ databases">
        <authorList>
            <person name="Sayadi A."/>
        </authorList>
    </citation>
    <scope>NUCLEOTIDE SEQUENCE [LARGE SCALE GENOMIC DNA]</scope>
</reference>
<dbReference type="EMBL" id="CAACVG010011600">
    <property type="protein sequence ID" value="VEN58424.1"/>
    <property type="molecule type" value="Genomic_DNA"/>
</dbReference>
<accession>A0A653DDZ5</accession>
<dbReference type="AlphaFoldDB" id="A0A653DDZ5"/>
<dbReference type="Proteomes" id="UP000410492">
    <property type="component" value="Unassembled WGS sequence"/>
</dbReference>
<protein>
    <submittedName>
        <fullName evidence="1">Uncharacterized protein</fullName>
    </submittedName>
</protein>
<organism evidence="1 2">
    <name type="scientific">Callosobruchus maculatus</name>
    <name type="common">Southern cowpea weevil</name>
    <name type="synonym">Pulse bruchid</name>
    <dbReference type="NCBI Taxonomy" id="64391"/>
    <lineage>
        <taxon>Eukaryota</taxon>
        <taxon>Metazoa</taxon>
        <taxon>Ecdysozoa</taxon>
        <taxon>Arthropoda</taxon>
        <taxon>Hexapoda</taxon>
        <taxon>Insecta</taxon>
        <taxon>Pterygota</taxon>
        <taxon>Neoptera</taxon>
        <taxon>Endopterygota</taxon>
        <taxon>Coleoptera</taxon>
        <taxon>Polyphaga</taxon>
        <taxon>Cucujiformia</taxon>
        <taxon>Chrysomeloidea</taxon>
        <taxon>Chrysomelidae</taxon>
        <taxon>Bruchinae</taxon>
        <taxon>Bruchini</taxon>
        <taxon>Callosobruchus</taxon>
    </lineage>
</organism>
<proteinExistence type="predicted"/>
<gene>
    <name evidence="1" type="ORF">CALMAC_LOCUS16791</name>
</gene>
<sequence>MNFKTINTVIESTKHQLVCKFTNNRIIKMKGAYILCLAIIAVCAHQSQAFRFQEIKCFTIECILSPKKKLFTWRDQLRATPIRLTYILAYCLRPQFAFFVLKLFYCFCEYYIKQ</sequence>
<evidence type="ECO:0000313" key="1">
    <source>
        <dbReference type="EMBL" id="VEN58424.1"/>
    </source>
</evidence>
<keyword evidence="2" id="KW-1185">Reference proteome</keyword>
<name>A0A653DDZ5_CALMS</name>